<dbReference type="RefSeq" id="WP_311701505.1">
    <property type="nucleotide sequence ID" value="NZ_JAVREY010000162.1"/>
</dbReference>
<feature type="region of interest" description="Disordered" evidence="2">
    <location>
        <begin position="203"/>
        <end position="230"/>
    </location>
</feature>
<evidence type="ECO:0000256" key="1">
    <source>
        <dbReference type="SAM" id="Coils"/>
    </source>
</evidence>
<reference evidence="5" key="1">
    <citation type="submission" date="2023-07" db="EMBL/GenBank/DDBJ databases">
        <title>30 novel species of actinomycetes from the DSMZ collection.</title>
        <authorList>
            <person name="Nouioui I."/>
        </authorList>
    </citation>
    <scope>NUCLEOTIDE SEQUENCE [LARGE SCALE GENOMIC DNA]</scope>
    <source>
        <strain evidence="5">DSM 41699</strain>
    </source>
</reference>
<evidence type="ECO:0000313" key="4">
    <source>
        <dbReference type="EMBL" id="MDT0470076.1"/>
    </source>
</evidence>
<feature type="chain" id="PRO_5045056549" evidence="3">
    <location>
        <begin position="30"/>
        <end position="230"/>
    </location>
</feature>
<comment type="caution">
    <text evidence="4">The sequence shown here is derived from an EMBL/GenBank/DDBJ whole genome shotgun (WGS) entry which is preliminary data.</text>
</comment>
<organism evidence="4 5">
    <name type="scientific">Streptomyces gibsoniae</name>
    <dbReference type="NCBI Taxonomy" id="3075529"/>
    <lineage>
        <taxon>Bacteria</taxon>
        <taxon>Bacillati</taxon>
        <taxon>Actinomycetota</taxon>
        <taxon>Actinomycetes</taxon>
        <taxon>Kitasatosporales</taxon>
        <taxon>Streptomycetaceae</taxon>
        <taxon>Streptomyces</taxon>
    </lineage>
</organism>
<evidence type="ECO:0000256" key="3">
    <source>
        <dbReference type="SAM" id="SignalP"/>
    </source>
</evidence>
<keyword evidence="1" id="KW-0175">Coiled coil</keyword>
<sequence length="230" mass="24882">MHHRKPRTPTATKTAVRLGAAVTAGLAMTAVTTAARATPGRFGISHDVAIAVDAALSHADRTHVNQFDESFTIHTYGPTVAVTANNRATAVSAGCTLDNPCRSVALSYQIVTTAGRNARLINATNISRSLNEHCPACQTVSAAYQFIVATPRQFTLSRQARNELNTINRQVDALKTSHLPIDQITRQADELAQQVKAILDREAAHAPRTSSNNDPLTDFMPTVTMHRHVR</sequence>
<evidence type="ECO:0000313" key="5">
    <source>
        <dbReference type="Proteomes" id="UP001183809"/>
    </source>
</evidence>
<feature type="signal peptide" evidence="3">
    <location>
        <begin position="1"/>
        <end position="29"/>
    </location>
</feature>
<gene>
    <name evidence="4" type="ORF">RM764_45450</name>
</gene>
<dbReference type="EMBL" id="JAVREY010000162">
    <property type="protein sequence ID" value="MDT0470076.1"/>
    <property type="molecule type" value="Genomic_DNA"/>
</dbReference>
<accession>A0ABU2UA05</accession>
<name>A0ABU2UA05_9ACTN</name>
<keyword evidence="3" id="KW-0732">Signal</keyword>
<dbReference type="Proteomes" id="UP001183809">
    <property type="component" value="Unassembled WGS sequence"/>
</dbReference>
<feature type="coiled-coil region" evidence="1">
    <location>
        <begin position="157"/>
        <end position="201"/>
    </location>
</feature>
<evidence type="ECO:0000256" key="2">
    <source>
        <dbReference type="SAM" id="MobiDB-lite"/>
    </source>
</evidence>
<proteinExistence type="predicted"/>
<keyword evidence="5" id="KW-1185">Reference proteome</keyword>
<protein>
    <submittedName>
        <fullName evidence="4">Uncharacterized protein</fullName>
    </submittedName>
</protein>